<evidence type="ECO:0000256" key="1">
    <source>
        <dbReference type="ARBA" id="ARBA00001942"/>
    </source>
</evidence>
<keyword evidence="7" id="KW-0732">Signal</keyword>
<keyword evidence="4" id="KW-0004">4Fe-4S</keyword>
<evidence type="ECO:0000259" key="11">
    <source>
        <dbReference type="PROSITE" id="PS51669"/>
    </source>
</evidence>
<dbReference type="GO" id="GO:0030288">
    <property type="term" value="C:outer membrane-bounded periplasmic space"/>
    <property type="evidence" value="ECO:0007669"/>
    <property type="project" value="TreeGrafter"/>
</dbReference>
<comment type="caution">
    <text evidence="12">The sequence shown here is derived from an EMBL/GenBank/DDBJ whole genome shotgun (WGS) entry which is preliminary data.</text>
</comment>
<dbReference type="InterPro" id="IPR006657">
    <property type="entry name" value="MoPterin_dinucl-bd_dom"/>
</dbReference>
<dbReference type="GO" id="GO:0009055">
    <property type="term" value="F:electron transfer activity"/>
    <property type="evidence" value="ECO:0007669"/>
    <property type="project" value="TreeGrafter"/>
</dbReference>
<dbReference type="InterPro" id="IPR009010">
    <property type="entry name" value="Asp_de-COase-like_dom_sf"/>
</dbReference>
<keyword evidence="8" id="KW-0560">Oxidoreductase</keyword>
<evidence type="ECO:0000256" key="8">
    <source>
        <dbReference type="ARBA" id="ARBA00023002"/>
    </source>
</evidence>
<evidence type="ECO:0000313" key="12">
    <source>
        <dbReference type="EMBL" id="OLQ88058.1"/>
    </source>
</evidence>
<dbReference type="SMART" id="SM00926">
    <property type="entry name" value="Molybdop_Fe4S4"/>
    <property type="match status" value="1"/>
</dbReference>
<dbReference type="InterPro" id="IPR006656">
    <property type="entry name" value="Mopterin_OxRdtase"/>
</dbReference>
<dbReference type="CDD" id="cd02770">
    <property type="entry name" value="MopB_DmsA-EC"/>
    <property type="match status" value="1"/>
</dbReference>
<dbReference type="SUPFAM" id="SSF50692">
    <property type="entry name" value="ADC-like"/>
    <property type="match status" value="1"/>
</dbReference>
<proteinExistence type="inferred from homology"/>
<dbReference type="GO" id="GO:0009061">
    <property type="term" value="P:anaerobic respiration"/>
    <property type="evidence" value="ECO:0007669"/>
    <property type="project" value="TreeGrafter"/>
</dbReference>
<comment type="similarity">
    <text evidence="3">Belongs to the prokaryotic molybdopterin-containing oxidoreductase family.</text>
</comment>
<dbReference type="STRING" id="1381081.BIY22_07755"/>
<evidence type="ECO:0000256" key="10">
    <source>
        <dbReference type="ARBA" id="ARBA00023014"/>
    </source>
</evidence>
<organism evidence="12 13">
    <name type="scientific">Vibrio panuliri</name>
    <dbReference type="NCBI Taxonomy" id="1381081"/>
    <lineage>
        <taxon>Bacteria</taxon>
        <taxon>Pseudomonadati</taxon>
        <taxon>Pseudomonadota</taxon>
        <taxon>Gammaproteobacteria</taxon>
        <taxon>Vibrionales</taxon>
        <taxon>Vibrionaceae</taxon>
        <taxon>Vibrio</taxon>
    </lineage>
</organism>
<dbReference type="PROSITE" id="PS00932">
    <property type="entry name" value="MOLYBDOPTERIN_PROK_3"/>
    <property type="match status" value="1"/>
</dbReference>
<accession>A0A1Q9HEC0</accession>
<name>A0A1Q9HEC0_9VIBR</name>
<evidence type="ECO:0000256" key="9">
    <source>
        <dbReference type="ARBA" id="ARBA00023004"/>
    </source>
</evidence>
<comment type="cofactor">
    <cofactor evidence="1">
        <name>Mo-bis(molybdopterin guanine dinucleotide)</name>
        <dbReference type="ChEBI" id="CHEBI:60539"/>
    </cofactor>
</comment>
<dbReference type="InterPro" id="IPR027467">
    <property type="entry name" value="MopterinOxRdtase_cofactor_BS"/>
</dbReference>
<dbReference type="AlphaFoldDB" id="A0A1Q9HEC0"/>
<dbReference type="Pfam" id="PF01568">
    <property type="entry name" value="Molydop_binding"/>
    <property type="match status" value="1"/>
</dbReference>
<feature type="domain" description="4Fe-4S Mo/W bis-MGD-type" evidence="11">
    <location>
        <begin position="53"/>
        <end position="115"/>
    </location>
</feature>
<keyword evidence="6" id="KW-0479">Metal-binding</keyword>
<dbReference type="EMBL" id="MJMJ01000023">
    <property type="protein sequence ID" value="OLQ88058.1"/>
    <property type="molecule type" value="Genomic_DNA"/>
</dbReference>
<dbReference type="GO" id="GO:0043546">
    <property type="term" value="F:molybdopterin cofactor binding"/>
    <property type="evidence" value="ECO:0007669"/>
    <property type="project" value="InterPro"/>
</dbReference>
<evidence type="ECO:0000256" key="6">
    <source>
        <dbReference type="ARBA" id="ARBA00022723"/>
    </source>
</evidence>
<dbReference type="Gene3D" id="2.20.25.90">
    <property type="entry name" value="ADC-like domains"/>
    <property type="match status" value="1"/>
</dbReference>
<evidence type="ECO:0000256" key="4">
    <source>
        <dbReference type="ARBA" id="ARBA00022485"/>
    </source>
</evidence>
<dbReference type="InterPro" id="IPR011888">
    <property type="entry name" value="Anaer_DMSO_reductase"/>
</dbReference>
<dbReference type="PROSITE" id="PS00551">
    <property type="entry name" value="MOLYBDOPTERIN_PROK_1"/>
    <property type="match status" value="1"/>
</dbReference>
<dbReference type="GO" id="GO:0030151">
    <property type="term" value="F:molybdenum ion binding"/>
    <property type="evidence" value="ECO:0007669"/>
    <property type="project" value="InterPro"/>
</dbReference>
<dbReference type="Gene3D" id="3.40.228.10">
    <property type="entry name" value="Dimethylsulfoxide Reductase, domain 2"/>
    <property type="match status" value="1"/>
</dbReference>
<evidence type="ECO:0000256" key="3">
    <source>
        <dbReference type="ARBA" id="ARBA00010312"/>
    </source>
</evidence>
<dbReference type="Gene3D" id="2.40.40.20">
    <property type="match status" value="1"/>
</dbReference>
<evidence type="ECO:0000256" key="2">
    <source>
        <dbReference type="ARBA" id="ARBA00001966"/>
    </source>
</evidence>
<dbReference type="GO" id="GO:0009389">
    <property type="term" value="F:dimethyl sulfoxide reductase activity"/>
    <property type="evidence" value="ECO:0007669"/>
    <property type="project" value="InterPro"/>
</dbReference>
<dbReference type="PROSITE" id="PS00490">
    <property type="entry name" value="MOLYBDOPTERIN_PROK_2"/>
    <property type="match status" value="1"/>
</dbReference>
<dbReference type="PANTHER" id="PTHR43742:SF8">
    <property type="entry name" value="ANAEROBIC DIMETHYL SULFOXIDE REDUCTASE, SUBUNIT A"/>
    <property type="match status" value="1"/>
</dbReference>
<dbReference type="InterPro" id="IPR050612">
    <property type="entry name" value="Prok_Mopterin_Oxidored"/>
</dbReference>
<dbReference type="SUPFAM" id="SSF53706">
    <property type="entry name" value="Formate dehydrogenase/DMSO reductase, domains 1-3"/>
    <property type="match status" value="1"/>
</dbReference>
<comment type="cofactor">
    <cofactor evidence="2">
        <name>[4Fe-4S] cluster</name>
        <dbReference type="ChEBI" id="CHEBI:49883"/>
    </cofactor>
</comment>
<evidence type="ECO:0000256" key="7">
    <source>
        <dbReference type="ARBA" id="ARBA00022729"/>
    </source>
</evidence>
<dbReference type="Proteomes" id="UP000186313">
    <property type="component" value="Unassembled WGS sequence"/>
</dbReference>
<protein>
    <submittedName>
        <fullName evidence="12">Dimethyl sulfoxide reductase subunit A</fullName>
    </submittedName>
</protein>
<gene>
    <name evidence="12" type="ORF">BIY22_07755</name>
</gene>
<keyword evidence="10" id="KW-0411">Iron-sulfur</keyword>
<dbReference type="NCBIfam" id="TIGR02166">
    <property type="entry name" value="dmsA_ynfE"/>
    <property type="match status" value="1"/>
</dbReference>
<dbReference type="Pfam" id="PF04879">
    <property type="entry name" value="Molybdop_Fe4S4"/>
    <property type="match status" value="1"/>
</dbReference>
<reference evidence="12 13" key="1">
    <citation type="submission" date="2016-09" db="EMBL/GenBank/DDBJ databases">
        <title>Genomic Taxonomy of the Vibrionaceae.</title>
        <authorList>
            <person name="Gonzalez-Castillo A."/>
            <person name="Gomez-Gil B."/>
            <person name="Enciso-Ibarra K."/>
        </authorList>
    </citation>
    <scope>NUCLEOTIDE SEQUENCE [LARGE SCALE GENOMIC DNA]</scope>
    <source>
        <strain evidence="12 13">CAIM 703</strain>
    </source>
</reference>
<dbReference type="InterPro" id="IPR006655">
    <property type="entry name" value="Mopterin_OxRdtase_prok_CS"/>
</dbReference>
<dbReference type="InterPro" id="IPR006963">
    <property type="entry name" value="Mopterin_OxRdtase_4Fe-4S_dom"/>
</dbReference>
<sequence length="806" mass="89502">MSMATLPFLNIETTRRKLLEYSSKLSASAAVAGSLASLPMSKKASAASVESPIEFKYSACLVNCGSRCALKVKIQDGRILQVEPADTDNDAVFGEHQIRPCLRGRSNKFRVYNPDRLKYPMKRIGKRGEGKFERISWQEATQTIADQLKRTYTTYGPEAVYYQYATGAYYHTQGREAWLRLLTQAGGYLNYFNSYSTAQINGMTPFTWGKYAGTHFTEIEDSDLVVLFSLNLSETRMSGGGQVEEMRRALEKSGAKVILIDPRYTDSGVVNDAEWLPIKPTTDAALVAALIHTMIKEDLLDEEQIRKYAIGFTRETLPANAPQNGSYKDYIMGSSKDGIEKTPQWAASITGIPAKRIVQLAREIANAKACYIAQGWGAQRHHNGEHSVHAIQSLCVISGHFGRAGTNTGNWAYSTKYGVPTLPRPANPVKTAIPVFSWTDAIANPEVFTPQTHGLKGADKLQHGIKLMINQAGNVLGNQHGDLNRTRQILADDTKCEFIVVIDNHMTPTAKFADILLPETTYLEASDLVDNAYASGSNHFMISMENTIEPMWEVRSTYDVCADIAEHLGIKPTFTEGRTQADWIVKNYNDIRAKRTYLPTFDQVRGSGVIDQQRAKKEDSIPFADFYQDPTANPLTTPSGKFEIFATKVQERVDTWVLPQGDYMTAIPEYVAVPNSHMDKEKFQQYPLQMTGFHTKGHTHSTYANVGVVAEAVPDEIWINPINAEQRGIKNGDMVHVFNEFGKILIAAKVTNRVMPDVTAMPQGAWSVMKNGVDIGGCINNLTSHLFSPITKGNPQHTNLVEIQKA</sequence>
<keyword evidence="5" id="KW-0500">Molybdenum</keyword>
<dbReference type="InterPro" id="IPR006311">
    <property type="entry name" value="TAT_signal"/>
</dbReference>
<dbReference type="PROSITE" id="PS51669">
    <property type="entry name" value="4FE4S_MOW_BIS_MGD"/>
    <property type="match status" value="1"/>
</dbReference>
<dbReference type="Pfam" id="PF00384">
    <property type="entry name" value="Molybdopterin"/>
    <property type="match status" value="1"/>
</dbReference>
<evidence type="ECO:0000313" key="13">
    <source>
        <dbReference type="Proteomes" id="UP000186313"/>
    </source>
</evidence>
<dbReference type="GO" id="GO:0051539">
    <property type="term" value="F:4 iron, 4 sulfur cluster binding"/>
    <property type="evidence" value="ECO:0007669"/>
    <property type="project" value="UniProtKB-KW"/>
</dbReference>
<dbReference type="Gene3D" id="3.40.50.740">
    <property type="match status" value="1"/>
</dbReference>
<evidence type="ECO:0000256" key="5">
    <source>
        <dbReference type="ARBA" id="ARBA00022505"/>
    </source>
</evidence>
<dbReference type="PROSITE" id="PS51318">
    <property type="entry name" value="TAT"/>
    <property type="match status" value="1"/>
</dbReference>
<keyword evidence="9" id="KW-0408">Iron</keyword>
<dbReference type="PANTHER" id="PTHR43742">
    <property type="entry name" value="TRIMETHYLAMINE-N-OXIDE REDUCTASE"/>
    <property type="match status" value="1"/>
</dbReference>